<gene>
    <name evidence="1" type="ORF">UFOPK4307_00547</name>
</gene>
<name>A0A6J7TWY7_9ZZZZ</name>
<reference evidence="1" key="1">
    <citation type="submission" date="2020-05" db="EMBL/GenBank/DDBJ databases">
        <authorList>
            <person name="Chiriac C."/>
            <person name="Salcher M."/>
            <person name="Ghai R."/>
            <person name="Kavagutti S V."/>
        </authorList>
    </citation>
    <scope>NUCLEOTIDE SEQUENCE</scope>
</reference>
<sequence>MTLTALLALLLKVLNSPALIAGLIAFLQKYLQL</sequence>
<proteinExistence type="predicted"/>
<evidence type="ECO:0000313" key="1">
    <source>
        <dbReference type="EMBL" id="CAB5056568.1"/>
    </source>
</evidence>
<dbReference type="AlphaFoldDB" id="A0A6J7TWY7"/>
<dbReference type="EMBL" id="CAFBQO010000062">
    <property type="protein sequence ID" value="CAB5056568.1"/>
    <property type="molecule type" value="Genomic_DNA"/>
</dbReference>
<protein>
    <submittedName>
        <fullName evidence="1">Unannotated protein</fullName>
    </submittedName>
</protein>
<organism evidence="1">
    <name type="scientific">freshwater metagenome</name>
    <dbReference type="NCBI Taxonomy" id="449393"/>
    <lineage>
        <taxon>unclassified sequences</taxon>
        <taxon>metagenomes</taxon>
        <taxon>ecological metagenomes</taxon>
    </lineage>
</organism>
<accession>A0A6J7TWY7</accession>